<keyword evidence="3" id="KW-1185">Reference proteome</keyword>
<protein>
    <submittedName>
        <fullName evidence="2">Uncharacterized protein</fullName>
    </submittedName>
</protein>
<name>A0ABT9RXY7_9MICC</name>
<evidence type="ECO:0000313" key="3">
    <source>
        <dbReference type="Proteomes" id="UP001226577"/>
    </source>
</evidence>
<gene>
    <name evidence="2" type="ORF">J2X98_003727</name>
</gene>
<dbReference type="EMBL" id="JAUSRE010000023">
    <property type="protein sequence ID" value="MDP9890115.1"/>
    <property type="molecule type" value="Genomic_DNA"/>
</dbReference>
<feature type="compositionally biased region" description="Basic and acidic residues" evidence="1">
    <location>
        <begin position="169"/>
        <end position="181"/>
    </location>
</feature>
<reference evidence="2 3" key="1">
    <citation type="submission" date="2023-07" db="EMBL/GenBank/DDBJ databases">
        <title>Sorghum-associated microbial communities from plants grown in Nebraska, USA.</title>
        <authorList>
            <person name="Schachtman D."/>
        </authorList>
    </citation>
    <scope>NUCLEOTIDE SEQUENCE [LARGE SCALE GENOMIC DNA]</scope>
    <source>
        <strain evidence="2 3">CC222</strain>
    </source>
</reference>
<evidence type="ECO:0000256" key="1">
    <source>
        <dbReference type="SAM" id="MobiDB-lite"/>
    </source>
</evidence>
<evidence type="ECO:0000313" key="2">
    <source>
        <dbReference type="EMBL" id="MDP9890115.1"/>
    </source>
</evidence>
<comment type="caution">
    <text evidence="2">The sequence shown here is derived from an EMBL/GenBank/DDBJ whole genome shotgun (WGS) entry which is preliminary data.</text>
</comment>
<feature type="region of interest" description="Disordered" evidence="1">
    <location>
        <begin position="169"/>
        <end position="233"/>
    </location>
</feature>
<dbReference type="Proteomes" id="UP001226577">
    <property type="component" value="Unassembled WGS sequence"/>
</dbReference>
<sequence length="233" mass="24941">MTNAALPAGPASQPGRPSTIAHLLALSRPPCPVLLSRRAKVLAAATGTINSLLCMILPFSIWSVCFPFLSPSGPGSCWHQPPGARTGASCGIAPNHPKTLPLGQSQVGVWCHFYRPGMGAALDGAILRGRFSRTVCRVPWMRLTALWLLMFNRCGDQLQVLEALAFGQHRDSRRASGEHRRPVLLGQVRQRSGHDPHGATEFPGSGPGRSGMRMRKPSGKPRGPAKSCSSRSS</sequence>
<accession>A0ABT9RXY7</accession>
<proteinExistence type="predicted"/>
<organism evidence="2 3">
    <name type="scientific">Pseudarthrobacter enclensis</name>
    <dbReference type="NCBI Taxonomy" id="993070"/>
    <lineage>
        <taxon>Bacteria</taxon>
        <taxon>Bacillati</taxon>
        <taxon>Actinomycetota</taxon>
        <taxon>Actinomycetes</taxon>
        <taxon>Micrococcales</taxon>
        <taxon>Micrococcaceae</taxon>
        <taxon>Pseudarthrobacter</taxon>
    </lineage>
</organism>